<keyword evidence="13" id="KW-0675">Receptor</keyword>
<evidence type="ECO:0000256" key="3">
    <source>
        <dbReference type="ARBA" id="ARBA00022452"/>
    </source>
</evidence>
<evidence type="ECO:0000256" key="9">
    <source>
        <dbReference type="RuleBase" id="RU003357"/>
    </source>
</evidence>
<evidence type="ECO:0000256" key="7">
    <source>
        <dbReference type="ARBA" id="ARBA00023237"/>
    </source>
</evidence>
<dbReference type="InterPro" id="IPR036942">
    <property type="entry name" value="Beta-barrel_TonB_sf"/>
</dbReference>
<protein>
    <submittedName>
        <fullName evidence="13">Iron complex outermembrane receptor protein</fullName>
    </submittedName>
</protein>
<keyword evidence="10" id="KW-0732">Signal</keyword>
<evidence type="ECO:0000256" key="6">
    <source>
        <dbReference type="ARBA" id="ARBA00023136"/>
    </source>
</evidence>
<dbReference type="PROSITE" id="PS52016">
    <property type="entry name" value="TONB_DEPENDENT_REC_3"/>
    <property type="match status" value="1"/>
</dbReference>
<accession>A0A420XGB7</accession>
<dbReference type="InterPro" id="IPR000531">
    <property type="entry name" value="Beta-barrel_TonB"/>
</dbReference>
<keyword evidence="6 8" id="KW-0472">Membrane</keyword>
<feature type="chain" id="PRO_5019332998" evidence="10">
    <location>
        <begin position="21"/>
        <end position="828"/>
    </location>
</feature>
<evidence type="ECO:0000256" key="8">
    <source>
        <dbReference type="PROSITE-ProRule" id="PRU01360"/>
    </source>
</evidence>
<evidence type="ECO:0000256" key="1">
    <source>
        <dbReference type="ARBA" id="ARBA00004571"/>
    </source>
</evidence>
<keyword evidence="2 8" id="KW-0813">Transport</keyword>
<dbReference type="OrthoDB" id="9795928at2"/>
<comment type="subcellular location">
    <subcellularLocation>
        <location evidence="1 8">Cell outer membrane</location>
        <topology evidence="1 8">Multi-pass membrane protein</topology>
    </subcellularLocation>
</comment>
<evidence type="ECO:0000256" key="2">
    <source>
        <dbReference type="ARBA" id="ARBA00022448"/>
    </source>
</evidence>
<dbReference type="PANTHER" id="PTHR30069:SF40">
    <property type="entry name" value="TONB-DEPENDENT RECEPTOR NMB0964-RELATED"/>
    <property type="match status" value="1"/>
</dbReference>
<dbReference type="InterPro" id="IPR012910">
    <property type="entry name" value="Plug_dom"/>
</dbReference>
<dbReference type="EMBL" id="RBJC01000006">
    <property type="protein sequence ID" value="RKR71887.1"/>
    <property type="molecule type" value="Genomic_DNA"/>
</dbReference>
<keyword evidence="5 9" id="KW-0798">TonB box</keyword>
<dbReference type="Pfam" id="PF00593">
    <property type="entry name" value="TonB_dep_Rec_b-barrel"/>
    <property type="match status" value="1"/>
</dbReference>
<dbReference type="InterPro" id="IPR037066">
    <property type="entry name" value="Plug_dom_sf"/>
</dbReference>
<reference evidence="13 14" key="1">
    <citation type="submission" date="2018-10" db="EMBL/GenBank/DDBJ databases">
        <title>Genomic Encyclopedia of Type Strains, Phase IV (KMG-IV): sequencing the most valuable type-strain genomes for metagenomic binning, comparative biology and taxonomic classification.</title>
        <authorList>
            <person name="Goeker M."/>
        </authorList>
    </citation>
    <scope>NUCLEOTIDE SEQUENCE [LARGE SCALE GENOMIC DNA]</scope>
    <source>
        <strain evidence="13 14">DSM 23800</strain>
    </source>
</reference>
<evidence type="ECO:0000259" key="12">
    <source>
        <dbReference type="Pfam" id="PF07715"/>
    </source>
</evidence>
<keyword evidence="3 8" id="KW-1134">Transmembrane beta strand</keyword>
<dbReference type="GO" id="GO:0009279">
    <property type="term" value="C:cell outer membrane"/>
    <property type="evidence" value="ECO:0007669"/>
    <property type="project" value="UniProtKB-SubCell"/>
</dbReference>
<dbReference type="InterPro" id="IPR039426">
    <property type="entry name" value="TonB-dep_rcpt-like"/>
</dbReference>
<dbReference type="GO" id="GO:0015344">
    <property type="term" value="F:siderophore uptake transmembrane transporter activity"/>
    <property type="evidence" value="ECO:0007669"/>
    <property type="project" value="TreeGrafter"/>
</dbReference>
<organism evidence="13 14">
    <name type="scientific">Otariodibacter oris</name>
    <dbReference type="NCBI Taxonomy" id="1032623"/>
    <lineage>
        <taxon>Bacteria</taxon>
        <taxon>Pseudomonadati</taxon>
        <taxon>Pseudomonadota</taxon>
        <taxon>Gammaproteobacteria</taxon>
        <taxon>Pasteurellales</taxon>
        <taxon>Pasteurellaceae</taxon>
        <taxon>Otariodibacter</taxon>
    </lineage>
</organism>
<dbReference type="Gene3D" id="2.40.170.20">
    <property type="entry name" value="TonB-dependent receptor, beta-barrel domain"/>
    <property type="match status" value="1"/>
</dbReference>
<evidence type="ECO:0000313" key="14">
    <source>
        <dbReference type="Proteomes" id="UP000280099"/>
    </source>
</evidence>
<dbReference type="Pfam" id="PF07715">
    <property type="entry name" value="Plug"/>
    <property type="match status" value="1"/>
</dbReference>
<evidence type="ECO:0000259" key="11">
    <source>
        <dbReference type="Pfam" id="PF00593"/>
    </source>
</evidence>
<dbReference type="Proteomes" id="UP000280099">
    <property type="component" value="Unassembled WGS sequence"/>
</dbReference>
<keyword evidence="14" id="KW-1185">Reference proteome</keyword>
<feature type="domain" description="TonB-dependent receptor-like beta-barrel" evidence="11">
    <location>
        <begin position="315"/>
        <end position="798"/>
    </location>
</feature>
<comment type="caution">
    <text evidence="13">The sequence shown here is derived from an EMBL/GenBank/DDBJ whole genome shotgun (WGS) entry which is preliminary data.</text>
</comment>
<feature type="signal peptide" evidence="10">
    <location>
        <begin position="1"/>
        <end position="20"/>
    </location>
</feature>
<dbReference type="Gene3D" id="2.170.130.10">
    <property type="entry name" value="TonB-dependent receptor, plug domain"/>
    <property type="match status" value="1"/>
</dbReference>
<evidence type="ECO:0000256" key="5">
    <source>
        <dbReference type="ARBA" id="ARBA00023077"/>
    </source>
</evidence>
<evidence type="ECO:0000256" key="10">
    <source>
        <dbReference type="SAM" id="SignalP"/>
    </source>
</evidence>
<dbReference type="AlphaFoldDB" id="A0A420XGB7"/>
<feature type="domain" description="TonB-dependent receptor plug" evidence="12">
    <location>
        <begin position="54"/>
        <end position="150"/>
    </location>
</feature>
<comment type="similarity">
    <text evidence="8 9">Belongs to the TonB-dependent receptor family.</text>
</comment>
<dbReference type="RefSeq" id="WP_121123119.1">
    <property type="nucleotide sequence ID" value="NZ_CP016604.1"/>
</dbReference>
<keyword evidence="4 8" id="KW-0812">Transmembrane</keyword>
<evidence type="ECO:0000256" key="4">
    <source>
        <dbReference type="ARBA" id="ARBA00022692"/>
    </source>
</evidence>
<name>A0A420XGB7_9PAST</name>
<dbReference type="SUPFAM" id="SSF56935">
    <property type="entry name" value="Porins"/>
    <property type="match status" value="1"/>
</dbReference>
<dbReference type="GO" id="GO:0044718">
    <property type="term" value="P:siderophore transmembrane transport"/>
    <property type="evidence" value="ECO:0007669"/>
    <property type="project" value="TreeGrafter"/>
</dbReference>
<gene>
    <name evidence="13" type="ORF">DES31_1238</name>
</gene>
<evidence type="ECO:0000313" key="13">
    <source>
        <dbReference type="EMBL" id="RKR71887.1"/>
    </source>
</evidence>
<keyword evidence="7 8" id="KW-0998">Cell outer membrane</keyword>
<dbReference type="PANTHER" id="PTHR30069">
    <property type="entry name" value="TONB-DEPENDENT OUTER MEMBRANE RECEPTOR"/>
    <property type="match status" value="1"/>
</dbReference>
<sequence>MNKKYIALLISAFCSVGSIADVTTLELEEVSVKANVEPKYAGSATGDHLKVSDKIVSEKQLKTRSATLGNALASELGVHSDPFGGGASAPIIRGQKGVRVKILQNGSDVVDMAAVSPDHAVAADSLLAKQIELVRGASTLLYSTASPSGIINVVDKRIPTNIPEKGYEGEVDVRLDTASKERAGMAGVTLGGNHVAMRVEGLTRHSDNYKVPSINLGKTVRHVPDTHSKSKVGTIGLSLVGDSGYIGASYSQRKDKYGLPGHNHAFDNCSAHITDSTGTRYGFRYVQREYLYVYPHLMDSTDIIESPHFHCGDSHSHNGDINENNPFGFDYDHDHPGPWVELTSKRWDLRGEWKQPFKAIDRIRINAALVDYKHRERDYSPTLGTTDHAVSGIPVDGKAPAFFKNRGVNYRIEIDHAPLGNLTGTWGFQYQTQKASAFIPTERNQGERYPLVPHTNKQVSLFGVEQYRWNNFIFELGVRAEKQKTPVHYDMKRLEPYIKQSSFFLFSPPLAQPDLSAYKEKAVSYSGSVEWFFDDVHRLSFMYSHNERIPSPMELYYHGKHLATSSFMFGNKELMKEKSNNFEIGIDRMEGPVNYKLSVYHNRFDNYIYTEDLWREGNLFMRRYTQSKAKFYGAEGEVSYNFLPRHKVTIFGDIITGKVSDLSNIYGDKIYERIAKPCEGNPNNTCYENVAVGQETIERPDTTPPRLPPARLGLRLNSEFNEHWSAFAEYAHVFKQEKVSVSVSSKRKSRLYNDDPPLEPVYVRESKTAGYNLVNLGVDYTNKWNDLNYTVSVNANNLLNETIYIHTSYLPFVPQMGRNFVLGLHVDF</sequence>
<proteinExistence type="inferred from homology"/>